<dbReference type="Proteomes" id="UP001320209">
    <property type="component" value="Chromosome"/>
</dbReference>
<comment type="subcellular location">
    <subcellularLocation>
        <location evidence="1">Cell membrane</location>
        <topology evidence="1">Peripheral membrane protein</topology>
        <orientation evidence="1">Cytoplasmic side</orientation>
    </subcellularLocation>
</comment>
<keyword evidence="1" id="KW-1003">Cell membrane</keyword>
<accession>A0ABM7V9B2</accession>
<gene>
    <name evidence="2" type="ORF">HYD_4880</name>
</gene>
<reference evidence="2" key="1">
    <citation type="submission" date="2021-10" db="EMBL/GenBank/DDBJ databases">
        <title>Genome Sequence of The Candidatus Hydrogeosomobacter endosymbioticus, an Intracellular Bacterial Symbiont of the Anaerobic Ciliate GW7.</title>
        <authorList>
            <person name="Shiohama Y."/>
            <person name="Shinzato N."/>
        </authorList>
    </citation>
    <scope>NUCLEOTIDE SEQUENCE [LARGE SCALE GENOMIC DNA]</scope>
    <source>
        <strain evidence="2">200920</strain>
    </source>
</reference>
<dbReference type="Pfam" id="PF01809">
    <property type="entry name" value="YidD"/>
    <property type="match status" value="1"/>
</dbReference>
<dbReference type="RefSeq" id="WP_236864662.1">
    <property type="nucleotide sequence ID" value="NZ_AP025225.1"/>
</dbReference>
<evidence type="ECO:0000256" key="1">
    <source>
        <dbReference type="HAMAP-Rule" id="MF_00386"/>
    </source>
</evidence>
<comment type="function">
    <text evidence="1">Could be involved in insertion of integral membrane proteins into the membrane.</text>
</comment>
<dbReference type="PANTHER" id="PTHR33383">
    <property type="entry name" value="MEMBRANE PROTEIN INSERTION EFFICIENCY FACTOR-RELATED"/>
    <property type="match status" value="1"/>
</dbReference>
<dbReference type="EMBL" id="AP025225">
    <property type="protein sequence ID" value="BDB96355.1"/>
    <property type="molecule type" value="Genomic_DNA"/>
</dbReference>
<dbReference type="HAMAP" id="MF_00386">
    <property type="entry name" value="UPF0161_YidD"/>
    <property type="match status" value="1"/>
</dbReference>
<comment type="similarity">
    <text evidence="1">Belongs to the UPF0161 family.</text>
</comment>
<dbReference type="PANTHER" id="PTHR33383:SF1">
    <property type="entry name" value="MEMBRANE PROTEIN INSERTION EFFICIENCY FACTOR-RELATED"/>
    <property type="match status" value="1"/>
</dbReference>
<keyword evidence="3" id="KW-1185">Reference proteome</keyword>
<evidence type="ECO:0000313" key="2">
    <source>
        <dbReference type="EMBL" id="BDB96355.1"/>
    </source>
</evidence>
<organism evidence="2 3">
    <name type="scientific">Candidatus Hydrogenosomobacter endosymbioticus</name>
    <dbReference type="NCBI Taxonomy" id="2558174"/>
    <lineage>
        <taxon>Bacteria</taxon>
        <taxon>Pseudomonadati</taxon>
        <taxon>Pseudomonadota</taxon>
        <taxon>Alphaproteobacteria</taxon>
        <taxon>Holosporales</taxon>
        <taxon>Holosporaceae</taxon>
        <taxon>Candidatus Hydrogenosomobacter</taxon>
    </lineage>
</organism>
<name>A0ABM7V9B2_9PROT</name>
<protein>
    <recommendedName>
        <fullName evidence="1">Putative membrane protein insertion efficiency factor</fullName>
    </recommendedName>
</protein>
<evidence type="ECO:0000313" key="3">
    <source>
        <dbReference type="Proteomes" id="UP001320209"/>
    </source>
</evidence>
<dbReference type="NCBIfam" id="TIGR00278">
    <property type="entry name" value="membrane protein insertion efficiency factor YidD"/>
    <property type="match status" value="1"/>
</dbReference>
<sequence>MAGFVDSSYALEWFGFYEVVLDKPFAEIVCSCGIEAESCGKDRSLESCGDLSGSIGDGGMVGCGGKLRWSSAVGFIEARMVKFCLVVFRLLFVPVISGNCRFTPTCSSYAHQAMERHGLFKGGFMCAWRILRCNPFSGFGYDPVPDTKEKKLLLDARLLEVK</sequence>
<dbReference type="SMART" id="SM01234">
    <property type="entry name" value="Haemolytic"/>
    <property type="match status" value="1"/>
</dbReference>
<keyword evidence="1" id="KW-0472">Membrane</keyword>
<dbReference type="InterPro" id="IPR002696">
    <property type="entry name" value="Membr_insert_effic_factor_YidD"/>
</dbReference>
<proteinExistence type="inferred from homology"/>